<evidence type="ECO:0000256" key="2">
    <source>
        <dbReference type="ARBA" id="ARBA00022475"/>
    </source>
</evidence>
<reference evidence="8 9" key="1">
    <citation type="submission" date="2017-08" db="EMBL/GenBank/DDBJ databases">
        <title>Aliifodinibius alkalisoli sp. nov., isolated from saline alkaline soil.</title>
        <authorList>
            <person name="Liu D."/>
            <person name="Zhang G."/>
        </authorList>
    </citation>
    <scope>NUCLEOTIDE SEQUENCE [LARGE SCALE GENOMIC DNA]</scope>
    <source>
        <strain evidence="8 9">WN023</strain>
    </source>
</reference>
<feature type="domain" description="Phage shock protein PspC N-terminal" evidence="7">
    <location>
        <begin position="4"/>
        <end position="60"/>
    </location>
</feature>
<dbReference type="GO" id="GO:0005886">
    <property type="term" value="C:plasma membrane"/>
    <property type="evidence" value="ECO:0007669"/>
    <property type="project" value="UniProtKB-SubCell"/>
</dbReference>
<evidence type="ECO:0000256" key="3">
    <source>
        <dbReference type="ARBA" id="ARBA00022692"/>
    </source>
</evidence>
<keyword evidence="9" id="KW-1185">Reference proteome</keyword>
<comment type="caution">
    <text evidence="8">The sequence shown here is derived from an EMBL/GenBank/DDBJ whole genome shotgun (WGS) entry which is preliminary data.</text>
</comment>
<gene>
    <name evidence="8" type="ORF">CK503_02150</name>
</gene>
<evidence type="ECO:0000256" key="6">
    <source>
        <dbReference type="SAM" id="Phobius"/>
    </source>
</evidence>
<comment type="subcellular location">
    <subcellularLocation>
        <location evidence="1">Cell membrane</location>
        <topology evidence="1">Single-pass membrane protein</topology>
    </subcellularLocation>
</comment>
<dbReference type="Pfam" id="PF04024">
    <property type="entry name" value="PspC"/>
    <property type="match status" value="1"/>
</dbReference>
<dbReference type="Proteomes" id="UP000218831">
    <property type="component" value="Unassembled WGS sequence"/>
</dbReference>
<evidence type="ECO:0000256" key="5">
    <source>
        <dbReference type="ARBA" id="ARBA00023136"/>
    </source>
</evidence>
<dbReference type="EMBL" id="NSKE01000001">
    <property type="protein sequence ID" value="PAU95878.1"/>
    <property type="molecule type" value="Genomic_DNA"/>
</dbReference>
<organism evidence="8 9">
    <name type="scientific">Fodinibius salipaludis</name>
    <dbReference type="NCBI Taxonomy" id="2032627"/>
    <lineage>
        <taxon>Bacteria</taxon>
        <taxon>Pseudomonadati</taxon>
        <taxon>Balneolota</taxon>
        <taxon>Balneolia</taxon>
        <taxon>Balneolales</taxon>
        <taxon>Balneolaceae</taxon>
        <taxon>Fodinibius</taxon>
    </lineage>
</organism>
<dbReference type="PANTHER" id="PTHR33885:SF3">
    <property type="entry name" value="PHAGE SHOCK PROTEIN C"/>
    <property type="match status" value="1"/>
</dbReference>
<keyword evidence="4 6" id="KW-1133">Transmembrane helix</keyword>
<keyword evidence="3 6" id="KW-0812">Transmembrane</keyword>
<dbReference type="AlphaFoldDB" id="A0A2A2GET9"/>
<dbReference type="OrthoDB" id="5772680at2"/>
<keyword evidence="2" id="KW-1003">Cell membrane</keyword>
<name>A0A2A2GET9_9BACT</name>
<evidence type="ECO:0000259" key="7">
    <source>
        <dbReference type="Pfam" id="PF04024"/>
    </source>
</evidence>
<dbReference type="InterPro" id="IPR052027">
    <property type="entry name" value="PspC"/>
</dbReference>
<dbReference type="PANTHER" id="PTHR33885">
    <property type="entry name" value="PHAGE SHOCK PROTEIN C"/>
    <property type="match status" value="1"/>
</dbReference>
<proteinExistence type="predicted"/>
<evidence type="ECO:0000256" key="1">
    <source>
        <dbReference type="ARBA" id="ARBA00004162"/>
    </source>
</evidence>
<evidence type="ECO:0000256" key="4">
    <source>
        <dbReference type="ARBA" id="ARBA00022989"/>
    </source>
</evidence>
<accession>A0A2A2GET9</accession>
<dbReference type="InterPro" id="IPR007168">
    <property type="entry name" value="Phageshock_PspC_N"/>
</dbReference>
<protein>
    <submittedName>
        <fullName evidence="8">PspC domain-containing protein</fullName>
    </submittedName>
</protein>
<evidence type="ECO:0000313" key="8">
    <source>
        <dbReference type="EMBL" id="PAU95878.1"/>
    </source>
</evidence>
<sequence length="60" mass="6646">MGARLKKSRTDKMITGVCGGIAEYLGWDPTIVRIIFVVTTFLGWGSPVLLYFILALVMPE</sequence>
<dbReference type="RefSeq" id="WP_095605122.1">
    <property type="nucleotide sequence ID" value="NZ_NSKE01000001.1"/>
</dbReference>
<evidence type="ECO:0000313" key="9">
    <source>
        <dbReference type="Proteomes" id="UP000218831"/>
    </source>
</evidence>
<keyword evidence="5 6" id="KW-0472">Membrane</keyword>
<feature type="transmembrane region" description="Helical" evidence="6">
    <location>
        <begin position="34"/>
        <end position="57"/>
    </location>
</feature>